<organism evidence="3">
    <name type="scientific">Spironucleus salmonicida</name>
    <dbReference type="NCBI Taxonomy" id="348837"/>
    <lineage>
        <taxon>Eukaryota</taxon>
        <taxon>Metamonada</taxon>
        <taxon>Diplomonadida</taxon>
        <taxon>Hexamitidae</taxon>
        <taxon>Hexamitinae</taxon>
        <taxon>Spironucleus</taxon>
    </lineage>
</organism>
<accession>V6LQJ3</accession>
<dbReference type="VEuPathDB" id="GiardiaDB:SS50377_27706"/>
<feature type="region of interest" description="Disordered" evidence="1">
    <location>
        <begin position="121"/>
        <end position="140"/>
    </location>
</feature>
<evidence type="ECO:0000313" key="5">
    <source>
        <dbReference type="Proteomes" id="UP000018208"/>
    </source>
</evidence>
<keyword evidence="5" id="KW-1185">Reference proteome</keyword>
<name>V6LQJ3_9EUKA</name>
<dbReference type="Pfam" id="PF05002">
    <property type="entry name" value="SGS"/>
    <property type="match status" value="1"/>
</dbReference>
<evidence type="ECO:0000313" key="3">
    <source>
        <dbReference type="EMBL" id="EST46518.1"/>
    </source>
</evidence>
<reference evidence="4" key="2">
    <citation type="submission" date="2020-12" db="EMBL/GenBank/DDBJ databases">
        <title>New Spironucleus salmonicida genome in near-complete chromosomes.</title>
        <authorList>
            <person name="Xu F."/>
            <person name="Kurt Z."/>
            <person name="Jimenez-Gonzalez A."/>
            <person name="Astvaldsson A."/>
            <person name="Andersson J.O."/>
            <person name="Svard S.G."/>
        </authorList>
    </citation>
    <scope>NUCLEOTIDE SEQUENCE</scope>
    <source>
        <strain evidence="4">ATCC 50377</strain>
    </source>
</reference>
<evidence type="ECO:0000313" key="4">
    <source>
        <dbReference type="EMBL" id="KAH0571405.1"/>
    </source>
</evidence>
<dbReference type="EMBL" id="KI546073">
    <property type="protein sequence ID" value="EST46518.1"/>
    <property type="molecule type" value="Genomic_DNA"/>
</dbReference>
<gene>
    <name evidence="3" type="ORF">SS50377_13323</name>
    <name evidence="4" type="ORF">SS50377_27706</name>
</gene>
<dbReference type="AlphaFoldDB" id="V6LQJ3"/>
<feature type="domain" description="SGS" evidence="2">
    <location>
        <begin position="76"/>
        <end position="140"/>
    </location>
</feature>
<evidence type="ECO:0000256" key="1">
    <source>
        <dbReference type="SAM" id="MobiDB-lite"/>
    </source>
</evidence>
<proteinExistence type="predicted"/>
<protein>
    <submittedName>
        <fullName evidence="3">SGS domain-containing protein</fullName>
    </submittedName>
    <submittedName>
        <fullName evidence="4">Sgt1-like protein</fullName>
    </submittedName>
</protein>
<dbReference type="InterPro" id="IPR007699">
    <property type="entry name" value="SGS_dom"/>
</dbReference>
<evidence type="ECO:0000259" key="2">
    <source>
        <dbReference type="PROSITE" id="PS51048"/>
    </source>
</evidence>
<dbReference type="EMBL" id="AUWU02000007">
    <property type="protein sequence ID" value="KAH0571405.1"/>
    <property type="molecule type" value="Genomic_DNA"/>
</dbReference>
<reference evidence="3 4" key="1">
    <citation type="journal article" date="2014" name="PLoS Genet.">
        <title>The Genome of Spironucleus salmonicida Highlights a Fish Pathogen Adapted to Fluctuating Environments.</title>
        <authorList>
            <person name="Xu F."/>
            <person name="Jerlstrom-Hultqvist J."/>
            <person name="Einarsson E."/>
            <person name="Astvaldsson A."/>
            <person name="Svard S.G."/>
            <person name="Andersson J.O."/>
        </authorList>
    </citation>
    <scope>NUCLEOTIDE SEQUENCE</scope>
    <source>
        <strain evidence="4">ATCC 50377</strain>
    </source>
</reference>
<sequence length="140" mass="16586">MLPRSQYYQVQKELFVEIYIADLDAKIEQINQATIRVVSQGKQYIYELCHDAKLKEFNCKKTKIELTFTTDNTFSSLLKQKQQTDDFEKYKQLDKLGNEDGSTDVMDQIREIYKHSDDKTKESMMKSWHESQGKVIAKDW</sequence>
<dbReference type="Proteomes" id="UP000018208">
    <property type="component" value="Unassembled WGS sequence"/>
</dbReference>
<dbReference type="PROSITE" id="PS51048">
    <property type="entry name" value="SGS"/>
    <property type="match status" value="1"/>
</dbReference>